<dbReference type="InterPro" id="IPR043128">
    <property type="entry name" value="Rev_trsase/Diguanyl_cyclase"/>
</dbReference>
<organism evidence="2 3">
    <name type="scientific">Solanum tuberosum</name>
    <name type="common">Potato</name>
    <dbReference type="NCBI Taxonomy" id="4113"/>
    <lineage>
        <taxon>Eukaryota</taxon>
        <taxon>Viridiplantae</taxon>
        <taxon>Streptophyta</taxon>
        <taxon>Embryophyta</taxon>
        <taxon>Tracheophyta</taxon>
        <taxon>Spermatophyta</taxon>
        <taxon>Magnoliopsida</taxon>
        <taxon>eudicotyledons</taxon>
        <taxon>Gunneridae</taxon>
        <taxon>Pentapetalae</taxon>
        <taxon>asterids</taxon>
        <taxon>lamiids</taxon>
        <taxon>Solanales</taxon>
        <taxon>Solanaceae</taxon>
        <taxon>Solanoideae</taxon>
        <taxon>Solaneae</taxon>
        <taxon>Solanum</taxon>
    </lineage>
</organism>
<dbReference type="CDD" id="cd01647">
    <property type="entry name" value="RT_LTR"/>
    <property type="match status" value="1"/>
</dbReference>
<dbReference type="Gene3D" id="3.10.10.10">
    <property type="entry name" value="HIV Type 1 Reverse Transcriptase, subunit A, domain 1"/>
    <property type="match status" value="1"/>
</dbReference>
<dbReference type="InterPro" id="IPR053134">
    <property type="entry name" value="RNA-dir_DNA_polymerase"/>
</dbReference>
<evidence type="ECO:0000313" key="2">
    <source>
        <dbReference type="EMBL" id="KAH0759854.1"/>
    </source>
</evidence>
<sequence>MEALTLVEAGFLEAISSDKNPHSTAPGAPTGHPTQKGTSSSTSGGMCQNRLRIQTLKPQLLSKVFLEDLPRVPPERKIDFGIDLFPDTQPIYIPPYRMAPAELKELKNKLKDLLDKGFIRPSISPWVAPVLFMKKKDSSLKMFMDYRQFNKVTIENKYHIPMIDDVLDQHQGASFFCKIDLRSSYHQLKYLDLVIIVFIDDILIYSRSEDEHATHLRVVLQTLKDPNYSLSSAYVNFGYSLSLSVVMWYLAKGSEWILRKLRQ</sequence>
<evidence type="ECO:0000256" key="1">
    <source>
        <dbReference type="SAM" id="MobiDB-lite"/>
    </source>
</evidence>
<dbReference type="InterPro" id="IPR043502">
    <property type="entry name" value="DNA/RNA_pol_sf"/>
</dbReference>
<reference evidence="2 3" key="1">
    <citation type="journal article" date="2021" name="bioRxiv">
        <title>Chromosome-scale and haplotype-resolved genome assembly of a tetraploid potato cultivar.</title>
        <authorList>
            <person name="Sun H."/>
            <person name="Jiao W.-B."/>
            <person name="Krause K."/>
            <person name="Campoy J.A."/>
            <person name="Goel M."/>
            <person name="Folz-Donahue K."/>
            <person name="Kukat C."/>
            <person name="Huettel B."/>
            <person name="Schneeberger K."/>
        </authorList>
    </citation>
    <scope>NUCLEOTIDE SEQUENCE [LARGE SCALE GENOMIC DNA]</scope>
    <source>
        <strain evidence="2">SolTubOtavaFocal</strain>
        <tissue evidence="2">Leaves</tissue>
    </source>
</reference>
<dbReference type="PANTHER" id="PTHR24559">
    <property type="entry name" value="TRANSPOSON TY3-I GAG-POL POLYPROTEIN"/>
    <property type="match status" value="1"/>
</dbReference>
<dbReference type="SUPFAM" id="SSF56672">
    <property type="entry name" value="DNA/RNA polymerases"/>
    <property type="match status" value="1"/>
</dbReference>
<dbReference type="PANTHER" id="PTHR24559:SF444">
    <property type="entry name" value="REVERSE TRANSCRIPTASE DOMAIN-CONTAINING PROTEIN"/>
    <property type="match status" value="1"/>
</dbReference>
<proteinExistence type="predicted"/>
<dbReference type="EMBL" id="JAIVGD010000015">
    <property type="protein sequence ID" value="KAH0759854.1"/>
    <property type="molecule type" value="Genomic_DNA"/>
</dbReference>
<keyword evidence="3" id="KW-1185">Reference proteome</keyword>
<accession>A0ABQ7V715</accession>
<comment type="caution">
    <text evidence="2">The sequence shown here is derived from an EMBL/GenBank/DDBJ whole genome shotgun (WGS) entry which is preliminary data.</text>
</comment>
<feature type="region of interest" description="Disordered" evidence="1">
    <location>
        <begin position="15"/>
        <end position="46"/>
    </location>
</feature>
<dbReference type="Gene3D" id="3.30.70.270">
    <property type="match status" value="2"/>
</dbReference>
<protein>
    <submittedName>
        <fullName evidence="2">Uncharacterized protein</fullName>
    </submittedName>
</protein>
<evidence type="ECO:0000313" key="3">
    <source>
        <dbReference type="Proteomes" id="UP000826656"/>
    </source>
</evidence>
<dbReference type="Proteomes" id="UP000826656">
    <property type="component" value="Unassembled WGS sequence"/>
</dbReference>
<name>A0ABQ7V715_SOLTU</name>
<gene>
    <name evidence="2" type="ORF">KY290_023347</name>
</gene>